<dbReference type="InterPro" id="IPR002615">
    <property type="entry name" value="PSI_PsaJ"/>
</dbReference>
<evidence type="ECO:0000256" key="7">
    <source>
        <dbReference type="ARBA" id="ARBA00023136"/>
    </source>
</evidence>
<dbReference type="GeneID" id="24121298"/>
<sequence length="45" mass="5109">MKDFLTYLSTAPVVMTAWLTFTAGFIIELNRLNPDALANQTFPFQ</sequence>
<keyword evidence="7 8" id="KW-0472">Membrane</keyword>
<organism evidence="10">
    <name type="scientific">Trachydiscus minutus</name>
    <dbReference type="NCBI Taxonomy" id="1032745"/>
    <lineage>
        <taxon>Eukaryota</taxon>
        <taxon>Sar</taxon>
        <taxon>Stramenopiles</taxon>
        <taxon>Ochrophyta</taxon>
        <taxon>Eustigmatophyceae</taxon>
        <taxon>Goniochloridales</taxon>
        <taxon>Goniochloridaceae</taxon>
        <taxon>Trachydiscus</taxon>
    </lineage>
</organism>
<evidence type="ECO:0000313" key="10">
    <source>
        <dbReference type="EMBL" id="AIB04184.1"/>
    </source>
</evidence>
<dbReference type="GeneID" id="24121291"/>
<name>A0A0D3M5Q1_9STRA</name>
<dbReference type="InterPro" id="IPR036062">
    <property type="entry name" value="PSI_PsaJ_sf"/>
</dbReference>
<dbReference type="RefSeq" id="YP_009131341.1">
    <property type="nucleotide sequence ID" value="NC_026851.1"/>
</dbReference>
<dbReference type="EMBL" id="KJ624065">
    <property type="protein sequence ID" value="AIB04180.1"/>
    <property type="molecule type" value="Genomic_DNA"/>
</dbReference>
<accession>A0A0D3M5Q1</accession>
<comment type="subcellular location">
    <subcellularLocation>
        <location evidence="8">Cellular thylakoid membrane</location>
        <topology evidence="8">Single-pass membrane protein</topology>
    </subcellularLocation>
    <subcellularLocation>
        <location evidence="2">Membrane</location>
        <topology evidence="2">Single-pass membrane protein</topology>
    </subcellularLocation>
</comment>
<dbReference type="SUPFAM" id="SSF81544">
    <property type="entry name" value="Subunit IX of photosystem I reaction centre, PsaJ"/>
    <property type="match status" value="1"/>
</dbReference>
<keyword evidence="8" id="KW-0793">Thylakoid</keyword>
<protein>
    <recommendedName>
        <fullName evidence="4 8">Photosystem I reaction center subunit IX</fullName>
    </recommendedName>
</protein>
<dbReference type="EMBL" id="KJ624065">
    <property type="protein sequence ID" value="AIB04184.1"/>
    <property type="molecule type" value="Genomic_DNA"/>
</dbReference>
<evidence type="ECO:0000256" key="5">
    <source>
        <dbReference type="ARBA" id="ARBA00022692"/>
    </source>
</evidence>
<comment type="function">
    <text evidence="1 8">May help in the organization of the PsaE and PsaF subunits.</text>
</comment>
<evidence type="ECO:0000256" key="6">
    <source>
        <dbReference type="ARBA" id="ARBA00022989"/>
    </source>
</evidence>
<evidence type="ECO:0000256" key="8">
    <source>
        <dbReference type="HAMAP-Rule" id="MF_00522"/>
    </source>
</evidence>
<dbReference type="HAMAP" id="MF_00522">
    <property type="entry name" value="PSI_PsaJ"/>
    <property type="match status" value="1"/>
</dbReference>
<reference evidence="10" key="1">
    <citation type="journal article" date="2015" name="Sci. Rep.">
        <title>Updating algal evolutionary relationships through plastid genome sequencing: did alveolate plastids emerge through endosymbiosis of an ochrophyte?</title>
        <authorList>
            <person name="Sevcikova T."/>
            <person name="Horak A."/>
            <person name="Klimes V."/>
            <person name="Zbrankova V."/>
            <person name="Demir-Hilton E."/>
            <person name="Sudek S."/>
            <person name="Jenkins J."/>
            <person name="Schmutz J."/>
            <person name="Pribyl P."/>
            <person name="Fousek J."/>
            <person name="Vlcek C."/>
            <person name="Lang B.F."/>
            <person name="Obornik M."/>
            <person name="Worden A.Z."/>
            <person name="Elias M."/>
        </authorList>
    </citation>
    <scope>NUCLEOTIDE SEQUENCE</scope>
</reference>
<gene>
    <name evidence="8 10" type="primary">psaJ</name>
</gene>
<dbReference type="GO" id="GO:0015979">
    <property type="term" value="P:photosynthesis"/>
    <property type="evidence" value="ECO:0007669"/>
    <property type="project" value="UniProtKB-UniRule"/>
</dbReference>
<dbReference type="PANTHER" id="PTHR36082">
    <property type="match status" value="1"/>
</dbReference>
<dbReference type="GO" id="GO:0009522">
    <property type="term" value="C:photosystem I"/>
    <property type="evidence" value="ECO:0007669"/>
    <property type="project" value="UniProtKB-KW"/>
</dbReference>
<comment type="similarity">
    <text evidence="3 8">Belongs to the PsaJ family.</text>
</comment>
<keyword evidence="8" id="KW-0603">Photosystem I</keyword>
<evidence type="ECO:0000256" key="1">
    <source>
        <dbReference type="ARBA" id="ARBA00002115"/>
    </source>
</evidence>
<proteinExistence type="inferred from homology"/>
<keyword evidence="5 8" id="KW-0812">Transmembrane</keyword>
<dbReference type="Pfam" id="PF01701">
    <property type="entry name" value="PSI_PsaJ"/>
    <property type="match status" value="1"/>
</dbReference>
<geneLocation type="plastid" evidence="10"/>
<dbReference type="Gene3D" id="1.20.5.510">
    <property type="entry name" value="Single helix bin"/>
    <property type="match status" value="1"/>
</dbReference>
<keyword evidence="6 8" id="KW-1133">Transmembrane helix</keyword>
<evidence type="ECO:0000256" key="3">
    <source>
        <dbReference type="ARBA" id="ARBA00006318"/>
    </source>
</evidence>
<keyword evidence="10" id="KW-0934">Plastid</keyword>
<evidence type="ECO:0000256" key="4">
    <source>
        <dbReference type="ARBA" id="ARBA00019868"/>
    </source>
</evidence>
<dbReference type="GO" id="GO:0042651">
    <property type="term" value="C:thylakoid membrane"/>
    <property type="evidence" value="ECO:0007669"/>
    <property type="project" value="UniProtKB-UniRule"/>
</dbReference>
<evidence type="ECO:0000256" key="9">
    <source>
        <dbReference type="SAM" id="Phobius"/>
    </source>
</evidence>
<feature type="transmembrane region" description="Helical" evidence="9">
    <location>
        <begin position="6"/>
        <end position="27"/>
    </location>
</feature>
<dbReference type="AlphaFoldDB" id="A0A0D3M5Q1"/>
<dbReference type="RefSeq" id="YP_009131274.1">
    <property type="nucleotide sequence ID" value="NC_026851.1"/>
</dbReference>
<evidence type="ECO:0000256" key="2">
    <source>
        <dbReference type="ARBA" id="ARBA00004167"/>
    </source>
</evidence>
<dbReference type="PANTHER" id="PTHR36082:SF2">
    <property type="entry name" value="PHOTOSYSTEM I REACTION CENTER SUBUNIT IX"/>
    <property type="match status" value="1"/>
</dbReference>
<keyword evidence="8" id="KW-0602">Photosynthesis</keyword>